<comment type="caution">
    <text evidence="2">The sequence shown here is derived from an EMBL/GenBank/DDBJ whole genome shotgun (WGS) entry which is preliminary data.</text>
</comment>
<sequence length="36" mass="3765">MVGAVRPPPMPYRDGRGMGPVVAGYPARPADVTVAR</sequence>
<protein>
    <submittedName>
        <fullName evidence="2">Uncharacterized protein</fullName>
    </submittedName>
</protein>
<keyword evidence="3" id="KW-1185">Reference proteome</keyword>
<proteinExistence type="predicted"/>
<evidence type="ECO:0000256" key="1">
    <source>
        <dbReference type="SAM" id="MobiDB-lite"/>
    </source>
</evidence>
<name>A0A3D9ZSR0_9ACTN</name>
<dbReference type="EMBL" id="QUMQ01000001">
    <property type="protein sequence ID" value="REF96700.1"/>
    <property type="molecule type" value="Genomic_DNA"/>
</dbReference>
<evidence type="ECO:0000313" key="3">
    <source>
        <dbReference type="Proteomes" id="UP000256913"/>
    </source>
</evidence>
<evidence type="ECO:0000313" key="2">
    <source>
        <dbReference type="EMBL" id="REF96700.1"/>
    </source>
</evidence>
<reference evidence="2 3" key="1">
    <citation type="submission" date="2018-08" db="EMBL/GenBank/DDBJ databases">
        <title>Sequencing the genomes of 1000 actinobacteria strains.</title>
        <authorList>
            <person name="Klenk H.-P."/>
        </authorList>
    </citation>
    <scope>NUCLEOTIDE SEQUENCE [LARGE SCALE GENOMIC DNA]</scope>
    <source>
        <strain evidence="2 3">DSM 44099</strain>
    </source>
</reference>
<dbReference type="AlphaFoldDB" id="A0A3D9ZSR0"/>
<gene>
    <name evidence="2" type="ORF">DFJ67_2691</name>
</gene>
<feature type="region of interest" description="Disordered" evidence="1">
    <location>
        <begin position="1"/>
        <end position="24"/>
    </location>
</feature>
<organism evidence="2 3">
    <name type="scientific">Asanoa ferruginea</name>
    <dbReference type="NCBI Taxonomy" id="53367"/>
    <lineage>
        <taxon>Bacteria</taxon>
        <taxon>Bacillati</taxon>
        <taxon>Actinomycetota</taxon>
        <taxon>Actinomycetes</taxon>
        <taxon>Micromonosporales</taxon>
        <taxon>Micromonosporaceae</taxon>
        <taxon>Asanoa</taxon>
    </lineage>
</organism>
<accession>A0A3D9ZSR0</accession>
<feature type="compositionally biased region" description="Pro residues" evidence="1">
    <location>
        <begin position="1"/>
        <end position="11"/>
    </location>
</feature>
<dbReference type="Proteomes" id="UP000256913">
    <property type="component" value="Unassembled WGS sequence"/>
</dbReference>